<name>A0A0F9P2Y9_9ZZZZ</name>
<reference evidence="1" key="1">
    <citation type="journal article" date="2015" name="Nature">
        <title>Complex archaea that bridge the gap between prokaryotes and eukaryotes.</title>
        <authorList>
            <person name="Spang A."/>
            <person name="Saw J.H."/>
            <person name="Jorgensen S.L."/>
            <person name="Zaremba-Niedzwiedzka K."/>
            <person name="Martijn J."/>
            <person name="Lind A.E."/>
            <person name="van Eijk R."/>
            <person name="Schleper C."/>
            <person name="Guy L."/>
            <person name="Ettema T.J."/>
        </authorList>
    </citation>
    <scope>NUCLEOTIDE SEQUENCE</scope>
</reference>
<dbReference type="EMBL" id="LAZR01006007">
    <property type="protein sequence ID" value="KKM95450.1"/>
    <property type="molecule type" value="Genomic_DNA"/>
</dbReference>
<sequence>MSGILVIHCDFDTGNCDEKIDGFVPWITSARLTAMLEEMVRLQDILRAVTTKHSLLKGLSEYGPCKCHPGEPLCMKHGAADILNMIRTALE</sequence>
<accession>A0A0F9P2Y9</accession>
<comment type="caution">
    <text evidence="1">The sequence shown here is derived from an EMBL/GenBank/DDBJ whole genome shotgun (WGS) entry which is preliminary data.</text>
</comment>
<organism evidence="1">
    <name type="scientific">marine sediment metagenome</name>
    <dbReference type="NCBI Taxonomy" id="412755"/>
    <lineage>
        <taxon>unclassified sequences</taxon>
        <taxon>metagenomes</taxon>
        <taxon>ecological metagenomes</taxon>
    </lineage>
</organism>
<dbReference type="AlphaFoldDB" id="A0A0F9P2Y9"/>
<evidence type="ECO:0000313" key="1">
    <source>
        <dbReference type="EMBL" id="KKM95450.1"/>
    </source>
</evidence>
<gene>
    <name evidence="1" type="ORF">LCGC14_1188220</name>
</gene>
<protein>
    <submittedName>
        <fullName evidence="1">Uncharacterized protein</fullName>
    </submittedName>
</protein>
<proteinExistence type="predicted"/>